<dbReference type="KEGG" id="ddu:GF1_15930"/>
<accession>A0A915U5L0</accession>
<keyword evidence="2" id="KW-1185">Reference proteome</keyword>
<gene>
    <name evidence="1" type="ORF">GF1_15930</name>
</gene>
<proteinExistence type="predicted"/>
<evidence type="ECO:0000313" key="2">
    <source>
        <dbReference type="Proteomes" id="UP001063350"/>
    </source>
</evidence>
<dbReference type="Proteomes" id="UP001063350">
    <property type="component" value="Chromosome"/>
</dbReference>
<name>A0A915U5L0_9BACT</name>
<protein>
    <submittedName>
        <fullName evidence="1">Uncharacterized protein</fullName>
    </submittedName>
</protein>
<dbReference type="EMBL" id="AP024233">
    <property type="protein sequence ID" value="BCO09217.1"/>
    <property type="molecule type" value="Genomic_DNA"/>
</dbReference>
<organism evidence="1 2">
    <name type="scientific">Desulfolithobacter dissulfuricans</name>
    <dbReference type="NCBI Taxonomy" id="2795293"/>
    <lineage>
        <taxon>Bacteria</taxon>
        <taxon>Pseudomonadati</taxon>
        <taxon>Thermodesulfobacteriota</taxon>
        <taxon>Desulfobulbia</taxon>
        <taxon>Desulfobulbales</taxon>
        <taxon>Desulfobulbaceae</taxon>
        <taxon>Desulfolithobacter</taxon>
    </lineage>
</organism>
<sequence length="83" mass="9741">MELSFYFHRGDSWGEGGSGQRWDSEHIPELINMVPYNKRCVFLTDGEPGGIDKECFELCSELSIPFLERRRKYYFGFLVNHMA</sequence>
<dbReference type="AlphaFoldDB" id="A0A915U5L0"/>
<reference evidence="1" key="1">
    <citation type="submission" date="2020-12" db="EMBL/GenBank/DDBJ databases">
        <title>Desulfobium dissulfuricans gen. nov., sp. nov., a novel mesophilic, sulfate-reducing bacterium isolated from a deep-sea hydrothermal vent.</title>
        <authorList>
            <person name="Hashimoto Y."/>
            <person name="Tame A."/>
            <person name="Sawayama S."/>
            <person name="Miyazaki J."/>
            <person name="Takai K."/>
            <person name="Nakagawa S."/>
        </authorList>
    </citation>
    <scope>NUCLEOTIDE SEQUENCE</scope>
    <source>
        <strain evidence="1">GF1</strain>
    </source>
</reference>
<evidence type="ECO:0000313" key="1">
    <source>
        <dbReference type="EMBL" id="BCO09217.1"/>
    </source>
</evidence>